<evidence type="ECO:0000313" key="2">
    <source>
        <dbReference type="Proteomes" id="UP000016936"/>
    </source>
</evidence>
<sequence>MPPLPPLVYNQKLANYNRQEDIASSDVVESVVSLGYLLFLSPIRRRILDSVSAFDAAKLVNLKLCVLTAKEKEKYLKPIRDLVWDVPAVERLSREGMKLMLLGDGAHALEQRLHATERYLNSCGNERLTIYLLGTFLVFTPTATTLDSLVEFSTTGHSNLVRFYCDKYQLGRVRAVPDTDAKGDFLMSFSVPMQASTDPTKGSWYKVDDVPDRTVDLWVYVPSLRDRLCKEVRLIPLDVLRMVRANPLLVSLRRSSLKPTFITKCIKGKFRGAAHCALLSSLGVILTLSQLFHLYAGRCRLGKSLLTAAGVQSLEGTPVDQFLSDEVSARQLIAHYRKFPFGVDSASRAAIDFTQVPNIRLFLDVAKFRTLGGRVTLS</sequence>
<dbReference type="AlphaFoldDB" id="M2SJV9"/>
<keyword evidence="2" id="KW-1185">Reference proteome</keyword>
<reference evidence="1 2" key="1">
    <citation type="journal article" date="2012" name="PLoS Pathog.">
        <title>Diverse lifestyles and strategies of plant pathogenesis encoded in the genomes of eighteen Dothideomycetes fungi.</title>
        <authorList>
            <person name="Ohm R.A."/>
            <person name="Feau N."/>
            <person name="Henrissat B."/>
            <person name="Schoch C.L."/>
            <person name="Horwitz B.A."/>
            <person name="Barry K.W."/>
            <person name="Condon B.J."/>
            <person name="Copeland A.C."/>
            <person name="Dhillon B."/>
            <person name="Glaser F."/>
            <person name="Hesse C.N."/>
            <person name="Kosti I."/>
            <person name="LaButti K."/>
            <person name="Lindquist E.A."/>
            <person name="Lucas S."/>
            <person name="Salamov A.A."/>
            <person name="Bradshaw R.E."/>
            <person name="Ciuffetti L."/>
            <person name="Hamelin R.C."/>
            <person name="Kema G.H.J."/>
            <person name="Lawrence C."/>
            <person name="Scott J.A."/>
            <person name="Spatafora J.W."/>
            <person name="Turgeon B.G."/>
            <person name="de Wit P.J.G.M."/>
            <person name="Zhong S."/>
            <person name="Goodwin S.B."/>
            <person name="Grigoriev I.V."/>
        </authorList>
    </citation>
    <scope>NUCLEOTIDE SEQUENCE [LARGE SCALE GENOMIC DNA]</scope>
    <source>
        <strain evidence="2">C5 / ATCC 48332 / race O</strain>
    </source>
</reference>
<proteinExistence type="predicted"/>
<dbReference type="HOGENOM" id="CLU_731603_0_0_1"/>
<dbReference type="Proteomes" id="UP000016936">
    <property type="component" value="Unassembled WGS sequence"/>
</dbReference>
<protein>
    <submittedName>
        <fullName evidence="1">Uncharacterized protein</fullName>
    </submittedName>
</protein>
<gene>
    <name evidence="1" type="ORF">COCHEDRAFT_1118229</name>
</gene>
<dbReference type="OrthoDB" id="3791002at2759"/>
<reference evidence="2" key="2">
    <citation type="journal article" date="2013" name="PLoS Genet.">
        <title>Comparative genome structure, secondary metabolite, and effector coding capacity across Cochliobolus pathogens.</title>
        <authorList>
            <person name="Condon B.J."/>
            <person name="Leng Y."/>
            <person name="Wu D."/>
            <person name="Bushley K.E."/>
            <person name="Ohm R.A."/>
            <person name="Otillar R."/>
            <person name="Martin J."/>
            <person name="Schackwitz W."/>
            <person name="Grimwood J."/>
            <person name="MohdZainudin N."/>
            <person name="Xue C."/>
            <person name="Wang R."/>
            <person name="Manning V.A."/>
            <person name="Dhillon B."/>
            <person name="Tu Z.J."/>
            <person name="Steffenson B.J."/>
            <person name="Salamov A."/>
            <person name="Sun H."/>
            <person name="Lowry S."/>
            <person name="LaButti K."/>
            <person name="Han J."/>
            <person name="Copeland A."/>
            <person name="Lindquist E."/>
            <person name="Barry K."/>
            <person name="Schmutz J."/>
            <person name="Baker S.E."/>
            <person name="Ciuffetti L.M."/>
            <person name="Grigoriev I.V."/>
            <person name="Zhong S."/>
            <person name="Turgeon B.G."/>
        </authorList>
    </citation>
    <scope>NUCLEOTIDE SEQUENCE [LARGE SCALE GENOMIC DNA]</scope>
    <source>
        <strain evidence="2">C5 / ATCC 48332 / race O</strain>
    </source>
</reference>
<dbReference type="EMBL" id="KB445587">
    <property type="protein sequence ID" value="EMD85625.1"/>
    <property type="molecule type" value="Genomic_DNA"/>
</dbReference>
<accession>M2SJV9</accession>
<dbReference type="eggNOG" id="ENOG502RIBV">
    <property type="taxonomic scope" value="Eukaryota"/>
</dbReference>
<evidence type="ECO:0000313" key="1">
    <source>
        <dbReference type="EMBL" id="EMD85625.1"/>
    </source>
</evidence>
<name>M2SJV9_COCH5</name>
<organism evidence="1 2">
    <name type="scientific">Cochliobolus heterostrophus (strain C5 / ATCC 48332 / race O)</name>
    <name type="common">Southern corn leaf blight fungus</name>
    <name type="synonym">Bipolaris maydis</name>
    <dbReference type="NCBI Taxonomy" id="701091"/>
    <lineage>
        <taxon>Eukaryota</taxon>
        <taxon>Fungi</taxon>
        <taxon>Dikarya</taxon>
        <taxon>Ascomycota</taxon>
        <taxon>Pezizomycotina</taxon>
        <taxon>Dothideomycetes</taxon>
        <taxon>Pleosporomycetidae</taxon>
        <taxon>Pleosporales</taxon>
        <taxon>Pleosporineae</taxon>
        <taxon>Pleosporaceae</taxon>
        <taxon>Bipolaris</taxon>
    </lineage>
</organism>